<keyword evidence="3" id="KW-1185">Reference proteome</keyword>
<name>A0A2K9EQG0_9RHOB</name>
<keyword evidence="2" id="KW-0614">Plasmid</keyword>
<evidence type="ECO:0000313" key="3">
    <source>
        <dbReference type="Proteomes" id="UP000233742"/>
    </source>
</evidence>
<dbReference type="AlphaFoldDB" id="A0A2K9EQG0"/>
<dbReference type="KEGG" id="paro:CUV01_19230"/>
<reference evidence="2 3" key="1">
    <citation type="submission" date="2017-12" db="EMBL/GenBank/DDBJ databases">
        <authorList>
            <person name="Hurst M.R.H."/>
        </authorList>
    </citation>
    <scope>NUCLEOTIDE SEQUENCE [LARGE SCALE GENOMIC DNA]</scope>
    <source>
        <strain evidence="2 3">BM15</strain>
        <plasmid evidence="3">Plasmid pbm152</plasmid>
    </source>
</reference>
<feature type="region of interest" description="Disordered" evidence="1">
    <location>
        <begin position="200"/>
        <end position="222"/>
    </location>
</feature>
<organism evidence="2 3">
    <name type="scientific">Paracoccus tegillarcae</name>
    <dbReference type="NCBI Taxonomy" id="1529068"/>
    <lineage>
        <taxon>Bacteria</taxon>
        <taxon>Pseudomonadati</taxon>
        <taxon>Pseudomonadota</taxon>
        <taxon>Alphaproteobacteria</taxon>
        <taxon>Rhodobacterales</taxon>
        <taxon>Paracoccaceae</taxon>
        <taxon>Paracoccus</taxon>
    </lineage>
</organism>
<evidence type="ECO:0000313" key="2">
    <source>
        <dbReference type="EMBL" id="AUH35717.1"/>
    </source>
</evidence>
<accession>A0A2K9EQG0</accession>
<feature type="compositionally biased region" description="Basic and acidic residues" evidence="1">
    <location>
        <begin position="210"/>
        <end position="220"/>
    </location>
</feature>
<geneLocation type="plasmid" evidence="3">
    <name>pbm152</name>
</geneLocation>
<gene>
    <name evidence="2" type="ORF">CUV01_19230</name>
</gene>
<dbReference type="EMBL" id="CP025410">
    <property type="protein sequence ID" value="AUH35717.1"/>
    <property type="molecule type" value="Genomic_DNA"/>
</dbReference>
<evidence type="ECO:0000256" key="1">
    <source>
        <dbReference type="SAM" id="MobiDB-lite"/>
    </source>
</evidence>
<protein>
    <submittedName>
        <fullName evidence="2">Uncharacterized protein</fullName>
    </submittedName>
</protein>
<sequence length="333" mass="36692">MAEERPNMLLRAMDAVQSIMRPDYTQNREVQRAAALAEATGRRELVDAARAEAMDALSRLGELPVAEREEEMRNEGIDPTVTSDWDSADWTDRAKLEAKVSADVLAWAESNKLDLNVHEDRLAAYAGVSEAYDEAHLAVNFNDWVKTSAIPLSEHPIFGDGEQQAQEDPQADLLRRQEEAVAAGREAEARGERVLYVHGRPYVDPGNDPVHSEGEQREAGMTDARASRITTAFSDMADAVAAGERPEFRTAKMAEAFWSDLEARYGDGIIERLRAGDSSDLAQDVTDRSRLQLVGAAVRMVAEGHAVLRDPVQEPVQVQTNALDRDSGPDLDL</sequence>
<dbReference type="OrthoDB" id="7770242at2"/>
<dbReference type="RefSeq" id="WP_101462367.1">
    <property type="nucleotide sequence ID" value="NZ_CP025410.1"/>
</dbReference>
<proteinExistence type="predicted"/>
<dbReference type="Proteomes" id="UP000233742">
    <property type="component" value="Plasmid pBM152"/>
</dbReference>